<evidence type="ECO:0000313" key="6">
    <source>
        <dbReference type="EMBL" id="QBZ82784.1"/>
    </source>
</evidence>
<feature type="domain" description="PAS" evidence="5">
    <location>
        <begin position="57"/>
        <end position="120"/>
    </location>
</feature>
<name>A0A4V1C8R1_9GAMM</name>
<dbReference type="InterPro" id="IPR005467">
    <property type="entry name" value="His_kinase_dom"/>
</dbReference>
<dbReference type="OrthoDB" id="1931120at2"/>
<dbReference type="Pfam" id="PF02518">
    <property type="entry name" value="HATPase_c"/>
    <property type="match status" value="1"/>
</dbReference>
<dbReference type="InterPro" id="IPR036097">
    <property type="entry name" value="HisK_dim/P_sf"/>
</dbReference>
<dbReference type="EMBL" id="CP032096">
    <property type="protein sequence ID" value="QBZ82784.1"/>
    <property type="molecule type" value="Genomic_DNA"/>
</dbReference>
<dbReference type="PANTHER" id="PTHR43065:SF42">
    <property type="entry name" value="TWO-COMPONENT SENSOR PPRA"/>
    <property type="match status" value="1"/>
</dbReference>
<dbReference type="GO" id="GO:0000155">
    <property type="term" value="F:phosphorelay sensor kinase activity"/>
    <property type="evidence" value="ECO:0007669"/>
    <property type="project" value="InterPro"/>
</dbReference>
<dbReference type="SMART" id="SM00091">
    <property type="entry name" value="PAS"/>
    <property type="match status" value="1"/>
</dbReference>
<dbReference type="SUPFAM" id="SSF55874">
    <property type="entry name" value="ATPase domain of HSP90 chaperone/DNA topoisomerase II/histidine kinase"/>
    <property type="match status" value="1"/>
</dbReference>
<reference evidence="6 7" key="1">
    <citation type="submission" date="2018-08" db="EMBL/GenBank/DDBJ databases">
        <title>Horizontal acquisition of hydrogen conversion ability and other habitat adaptations in Hydrogenovibrio crunogenus strains.</title>
        <authorList>
            <person name="Gonnella G."/>
            <person name="Adam N."/>
            <person name="Perner M."/>
        </authorList>
    </citation>
    <scope>NUCLEOTIDE SEQUENCE [LARGE SCALE GENOMIC DNA]</scope>
    <source>
        <strain evidence="6 7">SP-41</strain>
    </source>
</reference>
<evidence type="ECO:0000259" key="4">
    <source>
        <dbReference type="PROSITE" id="PS50109"/>
    </source>
</evidence>
<dbReference type="AlphaFoldDB" id="A0A4V1C8R1"/>
<dbReference type="PANTHER" id="PTHR43065">
    <property type="entry name" value="SENSOR HISTIDINE KINASE"/>
    <property type="match status" value="1"/>
</dbReference>
<evidence type="ECO:0000256" key="3">
    <source>
        <dbReference type="ARBA" id="ARBA00022553"/>
    </source>
</evidence>
<evidence type="ECO:0000259" key="5">
    <source>
        <dbReference type="PROSITE" id="PS50112"/>
    </source>
</evidence>
<proteinExistence type="predicted"/>
<dbReference type="Proteomes" id="UP000296201">
    <property type="component" value="Chromosome"/>
</dbReference>
<dbReference type="PRINTS" id="PR00344">
    <property type="entry name" value="BCTRLSENSOR"/>
</dbReference>
<dbReference type="InterPro" id="IPR004358">
    <property type="entry name" value="Sig_transdc_His_kin-like_C"/>
</dbReference>
<dbReference type="Gene3D" id="3.30.450.20">
    <property type="entry name" value="PAS domain"/>
    <property type="match status" value="1"/>
</dbReference>
<dbReference type="NCBIfam" id="TIGR00229">
    <property type="entry name" value="sensory_box"/>
    <property type="match status" value="1"/>
</dbReference>
<evidence type="ECO:0000313" key="7">
    <source>
        <dbReference type="Proteomes" id="UP000296201"/>
    </source>
</evidence>
<dbReference type="CDD" id="cd00082">
    <property type="entry name" value="HisKA"/>
    <property type="match status" value="1"/>
</dbReference>
<evidence type="ECO:0000256" key="1">
    <source>
        <dbReference type="ARBA" id="ARBA00000085"/>
    </source>
</evidence>
<evidence type="ECO:0000256" key="2">
    <source>
        <dbReference type="ARBA" id="ARBA00012438"/>
    </source>
</evidence>
<dbReference type="SUPFAM" id="SSF55785">
    <property type="entry name" value="PYP-like sensor domain (PAS domain)"/>
    <property type="match status" value="1"/>
</dbReference>
<protein>
    <recommendedName>
        <fullName evidence="2">histidine kinase</fullName>
        <ecNumber evidence="2">2.7.13.3</ecNumber>
    </recommendedName>
</protein>
<dbReference type="SMART" id="SM00388">
    <property type="entry name" value="HisKA"/>
    <property type="match status" value="1"/>
</dbReference>
<keyword evidence="3" id="KW-0597">Phosphoprotein</keyword>
<dbReference type="InterPro" id="IPR035965">
    <property type="entry name" value="PAS-like_dom_sf"/>
</dbReference>
<dbReference type="CDD" id="cd00130">
    <property type="entry name" value="PAS"/>
    <property type="match status" value="1"/>
</dbReference>
<gene>
    <name evidence="6" type="primary">zraS</name>
    <name evidence="6" type="ORF">GHNINEIG_00820</name>
</gene>
<dbReference type="Pfam" id="PF00512">
    <property type="entry name" value="HisKA"/>
    <property type="match status" value="1"/>
</dbReference>
<organism evidence="6 7">
    <name type="scientific">Hydrogenovibrio crunogenus</name>
    <dbReference type="NCBI Taxonomy" id="39765"/>
    <lineage>
        <taxon>Bacteria</taxon>
        <taxon>Pseudomonadati</taxon>
        <taxon>Pseudomonadota</taxon>
        <taxon>Gammaproteobacteria</taxon>
        <taxon>Thiotrichales</taxon>
        <taxon>Piscirickettsiaceae</taxon>
        <taxon>Hydrogenovibrio</taxon>
    </lineage>
</organism>
<keyword evidence="7" id="KW-1185">Reference proteome</keyword>
<dbReference type="InterPro" id="IPR003594">
    <property type="entry name" value="HATPase_dom"/>
</dbReference>
<comment type="catalytic activity">
    <reaction evidence="1">
        <text>ATP + protein L-histidine = ADP + protein N-phospho-L-histidine.</text>
        <dbReference type="EC" id="2.7.13.3"/>
    </reaction>
</comment>
<keyword evidence="6" id="KW-0808">Transferase</keyword>
<accession>A0A4V1C8R1</accession>
<dbReference type="PROSITE" id="PS50109">
    <property type="entry name" value="HIS_KIN"/>
    <property type="match status" value="1"/>
</dbReference>
<dbReference type="InterPro" id="IPR000014">
    <property type="entry name" value="PAS"/>
</dbReference>
<feature type="domain" description="Histidine kinase" evidence="4">
    <location>
        <begin position="204"/>
        <end position="445"/>
    </location>
</feature>
<dbReference type="Pfam" id="PF13426">
    <property type="entry name" value="PAS_9"/>
    <property type="match status" value="1"/>
</dbReference>
<dbReference type="Gene3D" id="3.30.565.10">
    <property type="entry name" value="Histidine kinase-like ATPase, C-terminal domain"/>
    <property type="match status" value="1"/>
</dbReference>
<dbReference type="InterPro" id="IPR003661">
    <property type="entry name" value="HisK_dim/P_dom"/>
</dbReference>
<dbReference type="Gene3D" id="1.10.287.130">
    <property type="match status" value="1"/>
</dbReference>
<dbReference type="InterPro" id="IPR036890">
    <property type="entry name" value="HATPase_C_sf"/>
</dbReference>
<dbReference type="PROSITE" id="PS50112">
    <property type="entry name" value="PAS"/>
    <property type="match status" value="1"/>
</dbReference>
<dbReference type="SUPFAM" id="SSF47384">
    <property type="entry name" value="Homodimeric domain of signal transducing histidine kinase"/>
    <property type="match status" value="1"/>
</dbReference>
<dbReference type="CDD" id="cd00075">
    <property type="entry name" value="HATPase"/>
    <property type="match status" value="1"/>
</dbReference>
<dbReference type="SMART" id="SM00387">
    <property type="entry name" value="HATPase_c"/>
    <property type="match status" value="1"/>
</dbReference>
<dbReference type="EC" id="2.7.13.3" evidence="2"/>
<sequence length="448" mass="50193">MPSNTPLVNMPILDNMDGQPFNEQDWMSVLQAVEDSYSQSLEYQTQVEQQNDELQKAHQFISDIISAMSDVLIVTNKELMITQVNDSFLTMTGYDEQDVIGKPVRDFLTSKDVPEMEPILASEQIHDKLMTLKGRNQELSITINCNCQIDKAKAFDGRVIVGRPIGEILEAYDALKKAHEELALTKEKMIHSEKMAALGRLVSGVAHELNTPISVIQGNLWSLQQYFQDVESIVHQNQSVQNQLDTTERETFNEIINDCPAIFEDNNKALDQISSIVKDLKSFSHPNGEKQVLFSINDSVNTAIKWVERDTANQHNIKIEFQPSQDIDYLAMGSTNQFQQVIINLLQNAVDELQNLNIKDKQINVKVTESDSGISVQVRDNGNGIPEGMLPNIFDPFFTTKDVGKGTGLGLSMSHQIIENMHGSLTAWNKVEGGAVFEIKLQKSAPTL</sequence>